<protein>
    <recommendedName>
        <fullName evidence="3">DUF559 domain-containing protein</fullName>
    </recommendedName>
</protein>
<comment type="caution">
    <text evidence="1">The sequence shown here is derived from an EMBL/GenBank/DDBJ whole genome shotgun (WGS) entry which is preliminary data.</text>
</comment>
<reference evidence="1 2" key="1">
    <citation type="submission" date="2024-10" db="EMBL/GenBank/DDBJ databases">
        <title>The Natural Products Discovery Center: Release of the First 8490 Sequenced Strains for Exploring Actinobacteria Biosynthetic Diversity.</title>
        <authorList>
            <person name="Kalkreuter E."/>
            <person name="Kautsar S.A."/>
            <person name="Yang D."/>
            <person name="Bader C.D."/>
            <person name="Teijaro C.N."/>
            <person name="Fluegel L."/>
            <person name="Davis C.M."/>
            <person name="Simpson J.R."/>
            <person name="Lauterbach L."/>
            <person name="Steele A.D."/>
            <person name="Gui C."/>
            <person name="Meng S."/>
            <person name="Li G."/>
            <person name="Viehrig K."/>
            <person name="Ye F."/>
            <person name="Su P."/>
            <person name="Kiefer A.F."/>
            <person name="Nichols A."/>
            <person name="Cepeda A.J."/>
            <person name="Yan W."/>
            <person name="Fan B."/>
            <person name="Jiang Y."/>
            <person name="Adhikari A."/>
            <person name="Zheng C.-J."/>
            <person name="Schuster L."/>
            <person name="Cowan T.M."/>
            <person name="Smanski M.J."/>
            <person name="Chevrette M.G."/>
            <person name="De Carvalho L.P.S."/>
            <person name="Shen B."/>
        </authorList>
    </citation>
    <scope>NUCLEOTIDE SEQUENCE [LARGE SCALE GENOMIC DNA]</scope>
    <source>
        <strain evidence="1 2">NPDC049639</strain>
    </source>
</reference>
<gene>
    <name evidence="1" type="ORF">ACIB24_21320</name>
</gene>
<evidence type="ECO:0000313" key="2">
    <source>
        <dbReference type="Proteomes" id="UP001612915"/>
    </source>
</evidence>
<dbReference type="Proteomes" id="UP001612915">
    <property type="component" value="Unassembled WGS sequence"/>
</dbReference>
<evidence type="ECO:0000313" key="1">
    <source>
        <dbReference type="EMBL" id="MFI7589616.1"/>
    </source>
</evidence>
<proteinExistence type="predicted"/>
<evidence type="ECO:0008006" key="3">
    <source>
        <dbReference type="Google" id="ProtNLM"/>
    </source>
</evidence>
<keyword evidence="2" id="KW-1185">Reference proteome</keyword>
<dbReference type="Gene3D" id="3.40.960.10">
    <property type="entry name" value="VSR Endonuclease"/>
    <property type="match status" value="1"/>
</dbReference>
<dbReference type="RefSeq" id="WP_398284219.1">
    <property type="nucleotide sequence ID" value="NZ_JBITLV010000008.1"/>
</dbReference>
<name>A0ABW8ATA0_9ACTN</name>
<sequence>MIGEPLDLLARASAASMVLPPGGAIGRRTAAELMEVDPRLPSERDRQLDVECLVPTGVTPIRHRGIRCYATDLRESEIDESSGLPMTTPDRTLADLLRWLAPHMGLAIADRMARRRLVDVDAVEAILDRWDGHRHVATARRLLSYVDAKSESYGESWLRLRILDAGFPRPTCQIPIEENGREIYRLDLGWPDLRIAVEYDGEDFHGSPEQRRHDAERRSDMFERHGWNVVGVGKAYVLGPTMHLELGIAEMLGVVPRIRRRTW</sequence>
<organism evidence="1 2">
    <name type="scientific">Spongisporangium articulatum</name>
    <dbReference type="NCBI Taxonomy" id="3362603"/>
    <lineage>
        <taxon>Bacteria</taxon>
        <taxon>Bacillati</taxon>
        <taxon>Actinomycetota</taxon>
        <taxon>Actinomycetes</taxon>
        <taxon>Kineosporiales</taxon>
        <taxon>Kineosporiaceae</taxon>
        <taxon>Spongisporangium</taxon>
    </lineage>
</organism>
<dbReference type="EMBL" id="JBITLV010000008">
    <property type="protein sequence ID" value="MFI7589616.1"/>
    <property type="molecule type" value="Genomic_DNA"/>
</dbReference>
<accession>A0ABW8ATA0</accession>